<organism evidence="2">
    <name type="scientific">freshwater metagenome</name>
    <dbReference type="NCBI Taxonomy" id="449393"/>
    <lineage>
        <taxon>unclassified sequences</taxon>
        <taxon>metagenomes</taxon>
        <taxon>ecological metagenomes</taxon>
    </lineage>
</organism>
<dbReference type="EMBL" id="CAFBMC010000001">
    <property type="protein sequence ID" value="CAB4887348.1"/>
    <property type="molecule type" value="Genomic_DNA"/>
</dbReference>
<protein>
    <submittedName>
        <fullName evidence="2">Unannotated protein</fullName>
    </submittedName>
</protein>
<dbReference type="AlphaFoldDB" id="A0A6J7SD79"/>
<dbReference type="EMBL" id="CAFBPZ010000047">
    <property type="protein sequence ID" value="CAB5038448.1"/>
    <property type="molecule type" value="Genomic_DNA"/>
</dbReference>
<proteinExistence type="predicted"/>
<evidence type="ECO:0000313" key="1">
    <source>
        <dbReference type="EMBL" id="CAB4887348.1"/>
    </source>
</evidence>
<accession>A0A6J7SD79</accession>
<reference evidence="2" key="1">
    <citation type="submission" date="2020-05" db="EMBL/GenBank/DDBJ databases">
        <authorList>
            <person name="Chiriac C."/>
            <person name="Salcher M."/>
            <person name="Ghai R."/>
            <person name="Kavagutti S V."/>
        </authorList>
    </citation>
    <scope>NUCLEOTIDE SEQUENCE</scope>
</reference>
<sequence>MNLSSWFLKISVIPIAGSFVLTGCSSSDPAATPSSAIAPPTIAAVTELNNSCASVYEIDLLVSDYKAGAVANGDYTEAEALADYLRLAKAVGAGAKTVTSGAGVGQASTLNTNSKKTIAVLNGLARSATLATMSGKKTTRLTTQRGRMVAACQAAGFPLPSVNAQAQVTATPSRASATR</sequence>
<name>A0A6J7SD79_9ZZZZ</name>
<gene>
    <name evidence="1" type="ORF">UFOPK3495_00026</name>
    <name evidence="2" type="ORF">UFOPK4237_00825</name>
</gene>
<evidence type="ECO:0000313" key="2">
    <source>
        <dbReference type="EMBL" id="CAB5038448.1"/>
    </source>
</evidence>